<dbReference type="AlphaFoldDB" id="A0AAD7A8A8"/>
<evidence type="ECO:0000313" key="3">
    <source>
        <dbReference type="Proteomes" id="UP001218218"/>
    </source>
</evidence>
<organism evidence="2 3">
    <name type="scientific">Mycena albidolilacea</name>
    <dbReference type="NCBI Taxonomy" id="1033008"/>
    <lineage>
        <taxon>Eukaryota</taxon>
        <taxon>Fungi</taxon>
        <taxon>Dikarya</taxon>
        <taxon>Basidiomycota</taxon>
        <taxon>Agaricomycotina</taxon>
        <taxon>Agaricomycetes</taxon>
        <taxon>Agaricomycetidae</taxon>
        <taxon>Agaricales</taxon>
        <taxon>Marasmiineae</taxon>
        <taxon>Mycenaceae</taxon>
        <taxon>Mycena</taxon>
    </lineage>
</organism>
<feature type="compositionally biased region" description="Low complexity" evidence="1">
    <location>
        <begin position="49"/>
        <end position="73"/>
    </location>
</feature>
<comment type="caution">
    <text evidence="2">The sequence shown here is derived from an EMBL/GenBank/DDBJ whole genome shotgun (WGS) entry which is preliminary data.</text>
</comment>
<name>A0AAD7A8A8_9AGAR</name>
<evidence type="ECO:0000256" key="1">
    <source>
        <dbReference type="SAM" id="MobiDB-lite"/>
    </source>
</evidence>
<dbReference type="EMBL" id="JARIHO010000012">
    <property type="protein sequence ID" value="KAJ7351968.1"/>
    <property type="molecule type" value="Genomic_DNA"/>
</dbReference>
<reference evidence="2" key="1">
    <citation type="submission" date="2023-03" db="EMBL/GenBank/DDBJ databases">
        <title>Massive genome expansion in bonnet fungi (Mycena s.s.) driven by repeated elements and novel gene families across ecological guilds.</title>
        <authorList>
            <consortium name="Lawrence Berkeley National Laboratory"/>
            <person name="Harder C.B."/>
            <person name="Miyauchi S."/>
            <person name="Viragh M."/>
            <person name="Kuo A."/>
            <person name="Thoen E."/>
            <person name="Andreopoulos B."/>
            <person name="Lu D."/>
            <person name="Skrede I."/>
            <person name="Drula E."/>
            <person name="Henrissat B."/>
            <person name="Morin E."/>
            <person name="Kohler A."/>
            <person name="Barry K."/>
            <person name="LaButti K."/>
            <person name="Morin E."/>
            <person name="Salamov A."/>
            <person name="Lipzen A."/>
            <person name="Mereny Z."/>
            <person name="Hegedus B."/>
            <person name="Baldrian P."/>
            <person name="Stursova M."/>
            <person name="Weitz H."/>
            <person name="Taylor A."/>
            <person name="Grigoriev I.V."/>
            <person name="Nagy L.G."/>
            <person name="Martin F."/>
            <person name="Kauserud H."/>
        </authorList>
    </citation>
    <scope>NUCLEOTIDE SEQUENCE</scope>
    <source>
        <strain evidence="2">CBHHK002</strain>
    </source>
</reference>
<keyword evidence="3" id="KW-1185">Reference proteome</keyword>
<protein>
    <submittedName>
        <fullName evidence="2">Uncharacterized protein</fullName>
    </submittedName>
</protein>
<evidence type="ECO:0000313" key="2">
    <source>
        <dbReference type="EMBL" id="KAJ7351968.1"/>
    </source>
</evidence>
<sequence length="208" mass="22872">MPRAGNLHLCLKQRRQRVGRGARVRRVTIWGARFGVGGHDSSCDLGTTALAPSSARAPSTPSPSVSSSPGDAAQRLDSFLSTGSFHCRLLRRPSPRGPLTLERYPMARVTSFPILVIGAPSVIAGCSASGERRRDDSDSECSSCSQRTWSAAHHMYLPSLHVQRGFATARTRSLPAHTFYCRRCRRRSQGRRERRSSLRHLSLGCFLA</sequence>
<feature type="region of interest" description="Disordered" evidence="1">
    <location>
        <begin position="45"/>
        <end position="73"/>
    </location>
</feature>
<gene>
    <name evidence="2" type="ORF">DFH08DRAFT_77084</name>
</gene>
<proteinExistence type="predicted"/>
<accession>A0AAD7A8A8</accession>
<dbReference type="Proteomes" id="UP001218218">
    <property type="component" value="Unassembled WGS sequence"/>
</dbReference>